<dbReference type="Gene3D" id="2.170.130.10">
    <property type="entry name" value="TonB-dependent receptor, plug domain"/>
    <property type="match status" value="1"/>
</dbReference>
<proteinExistence type="inferred from homology"/>
<dbReference type="SUPFAM" id="SSF56935">
    <property type="entry name" value="Porins"/>
    <property type="match status" value="1"/>
</dbReference>
<dbReference type="InterPro" id="IPR011662">
    <property type="entry name" value="Secretin/TonB_short_N"/>
</dbReference>
<evidence type="ECO:0000313" key="10">
    <source>
        <dbReference type="Proteomes" id="UP001244640"/>
    </source>
</evidence>
<dbReference type="Gene3D" id="2.60.40.1120">
    <property type="entry name" value="Carboxypeptidase-like, regulatory domain"/>
    <property type="match status" value="1"/>
</dbReference>
<dbReference type="EMBL" id="JAUTBA010000001">
    <property type="protein sequence ID" value="MDQ1148899.1"/>
    <property type="molecule type" value="Genomic_DNA"/>
</dbReference>
<evidence type="ECO:0000256" key="5">
    <source>
        <dbReference type="ARBA" id="ARBA00023136"/>
    </source>
</evidence>
<organism evidence="9 10">
    <name type="scientific">Sphingobacterium zeae</name>
    <dbReference type="NCBI Taxonomy" id="1776859"/>
    <lineage>
        <taxon>Bacteria</taxon>
        <taxon>Pseudomonadati</taxon>
        <taxon>Bacteroidota</taxon>
        <taxon>Sphingobacteriia</taxon>
        <taxon>Sphingobacteriales</taxon>
        <taxon>Sphingobacteriaceae</taxon>
        <taxon>Sphingobacterium</taxon>
    </lineage>
</organism>
<evidence type="ECO:0000256" key="6">
    <source>
        <dbReference type="ARBA" id="ARBA00023237"/>
    </source>
</evidence>
<dbReference type="Gene3D" id="2.40.170.20">
    <property type="entry name" value="TonB-dependent receptor, beta-barrel domain"/>
    <property type="match status" value="1"/>
</dbReference>
<gene>
    <name evidence="9" type="ORF">QE382_000883</name>
</gene>
<dbReference type="InterPro" id="IPR039426">
    <property type="entry name" value="TonB-dep_rcpt-like"/>
</dbReference>
<comment type="similarity">
    <text evidence="7">Belongs to the TonB-dependent receptor family.</text>
</comment>
<comment type="subcellular location">
    <subcellularLocation>
        <location evidence="1 7">Cell outer membrane</location>
        <topology evidence="1 7">Multi-pass membrane protein</topology>
    </subcellularLocation>
</comment>
<dbReference type="Pfam" id="PF07660">
    <property type="entry name" value="STN"/>
    <property type="match status" value="1"/>
</dbReference>
<comment type="caution">
    <text evidence="9">The sequence shown here is derived from an EMBL/GenBank/DDBJ whole genome shotgun (WGS) entry which is preliminary data.</text>
</comment>
<name>A0ABU0U269_9SPHI</name>
<keyword evidence="2 7" id="KW-0813">Transport</keyword>
<keyword evidence="5 7" id="KW-0472">Membrane</keyword>
<evidence type="ECO:0000256" key="3">
    <source>
        <dbReference type="ARBA" id="ARBA00022452"/>
    </source>
</evidence>
<protein>
    <submittedName>
        <fullName evidence="9">TonB-linked SusC/RagA family outer membrane protein</fullName>
    </submittedName>
</protein>
<dbReference type="Proteomes" id="UP001244640">
    <property type="component" value="Unassembled WGS sequence"/>
</dbReference>
<dbReference type="PROSITE" id="PS52016">
    <property type="entry name" value="TONB_DEPENDENT_REC_3"/>
    <property type="match status" value="1"/>
</dbReference>
<accession>A0ABU0U269</accession>
<dbReference type="InterPro" id="IPR008969">
    <property type="entry name" value="CarboxyPept-like_regulatory"/>
</dbReference>
<dbReference type="SMART" id="SM00965">
    <property type="entry name" value="STN"/>
    <property type="match status" value="1"/>
</dbReference>
<keyword evidence="3 7" id="KW-1134">Transmembrane beta strand</keyword>
<dbReference type="InterPro" id="IPR037066">
    <property type="entry name" value="Plug_dom_sf"/>
</dbReference>
<reference evidence="9 10" key="1">
    <citation type="submission" date="2023-07" db="EMBL/GenBank/DDBJ databases">
        <title>Functional and genomic diversity of the sorghum phyllosphere microbiome.</title>
        <authorList>
            <person name="Shade A."/>
        </authorList>
    </citation>
    <scope>NUCLEOTIDE SEQUENCE [LARGE SCALE GENOMIC DNA]</scope>
    <source>
        <strain evidence="9 10">SORGH_AS_0892</strain>
    </source>
</reference>
<evidence type="ECO:0000259" key="8">
    <source>
        <dbReference type="SMART" id="SM00965"/>
    </source>
</evidence>
<evidence type="ECO:0000256" key="1">
    <source>
        <dbReference type="ARBA" id="ARBA00004571"/>
    </source>
</evidence>
<feature type="domain" description="Secretin/TonB short N-terminal" evidence="8">
    <location>
        <begin position="71"/>
        <end position="121"/>
    </location>
</feature>
<dbReference type="SUPFAM" id="SSF49464">
    <property type="entry name" value="Carboxypeptidase regulatory domain-like"/>
    <property type="match status" value="1"/>
</dbReference>
<evidence type="ECO:0000313" key="9">
    <source>
        <dbReference type="EMBL" id="MDQ1148899.1"/>
    </source>
</evidence>
<dbReference type="InterPro" id="IPR036942">
    <property type="entry name" value="Beta-barrel_TonB_sf"/>
</dbReference>
<dbReference type="InterPro" id="IPR012910">
    <property type="entry name" value="Plug_dom"/>
</dbReference>
<evidence type="ECO:0000256" key="2">
    <source>
        <dbReference type="ARBA" id="ARBA00022448"/>
    </source>
</evidence>
<dbReference type="InterPro" id="IPR023996">
    <property type="entry name" value="TonB-dep_OMP_SusC/RagA"/>
</dbReference>
<dbReference type="Pfam" id="PF13715">
    <property type="entry name" value="CarbopepD_reg_2"/>
    <property type="match status" value="1"/>
</dbReference>
<keyword evidence="10" id="KW-1185">Reference proteome</keyword>
<dbReference type="NCBIfam" id="TIGR04057">
    <property type="entry name" value="SusC_RagA_signa"/>
    <property type="match status" value="1"/>
</dbReference>
<evidence type="ECO:0000256" key="7">
    <source>
        <dbReference type="PROSITE-ProRule" id="PRU01360"/>
    </source>
</evidence>
<keyword evidence="6 7" id="KW-0998">Cell outer membrane</keyword>
<evidence type="ECO:0000256" key="4">
    <source>
        <dbReference type="ARBA" id="ARBA00022692"/>
    </source>
</evidence>
<dbReference type="Gene3D" id="3.30.1370.130">
    <property type="match status" value="1"/>
</dbReference>
<dbReference type="Pfam" id="PF07715">
    <property type="entry name" value="Plug"/>
    <property type="match status" value="1"/>
</dbReference>
<dbReference type="InterPro" id="IPR023997">
    <property type="entry name" value="TonB-dep_OMP_SusC/RagA_CS"/>
</dbReference>
<keyword evidence="4 7" id="KW-0812">Transmembrane</keyword>
<sequence>MNNLPFGKTWRMLPHDPRFCKPLRIMKISTCLLFAFVTGVQANGIAQKVTLKMKNARIEEALNAISKQSNLQLFYGENVDSKLRVNVNLKNASVEEALNSVLRNNHIDYKIIANTISVNGDEGGRFEFNTQQQVVSGTVKSQDGKGLSGATVTVKGTSISTQTDDIGHFKINASSSAVLVVRYVGFGTKEIPVDGKSSVNVVLTADDLKLKEVNVVATGYQNLDRKLFTGASSKIDAKEAERAGVPDISRMLEGQAAGVSVQNVSGTFGAAPKIRVRGATSLTGDNKPLWVIDGVILDEAVNISNEALSTGDANTLLGSSVAGLNPDDIESITVLKDAAATAMYGAAAMNGVVVVNTKKGRNTEGVVNFNYSGNFTTYIKPNYSQFDIMNSAQQMQLIIDMENKGYLNHSQVSRSPTGGVFNKMYNLMYQYNPATDSFDLRNDAPSRYDFLQRYTNVNTDWFDLLFKQSLVHDHSLSMSTGTTKSQTYASTSFMNDSGFTIGNSAKRFTGNIRNNYKISDKLSTEFIFQSNIRDQRTPGTLNRVSDAVFGTYSRDFDINPYSYSLNTSRIITPYDENGNLEYFNRDYAPFNILNEIDNNYIKLKLMDIKVQGGITYKILPSLTYSANGMYRYYNSERQHTITENANLSKAYRANGDQTVNAGNRFLYADPDFPNTDKYVLLPNGGFFNVANNNMISYYMRHNLEYNQKWNDHSLNLFGTYELQYADKQNHDFNGPGIEYDNGNLVMPTYRYYKYAIESGNVPFGMAYNYDRKLAYAVRGAYNYKDKYSLNFTTRYDGSNKMGHTSVARWLPTWNISGAWDIDQENFFNKDSNILSHVRLRGTYGLVANMGNASNSSAVFYNAVAYRPYESEKEGKINISGLENSELTWEKMYELNVGTDLSFLKNRIDLNVDYYKRNIFDLIGPIRTSGIGGQFEKYGNYADMKSHGVDIQIGGYPFKDPQGFTWRTQFTFGYNRTEITKLNVTRNIWDLVSAEGGAKLGNPHRGLYSIDFDKLNARSGYPMFIGTDGTPGTTYFWLQDNETDFLKYEGPVDPTIAGGYYNRVEYKNFSFSFLLKFAFGNKVRLQPSYSSSYLDMYNVSKDLVNRFIFHGDEYLTVIPSTLDPLSAEFDVKNFLGERNAANYTYNAYNYSSERVAKGDYIRLSQLSIGYNVPKELVSRIKFRTAQFNLVGNNLWLLHADRKLNGVDPEFYSNGGVALPVPKQITLSVKLGF</sequence>
<dbReference type="NCBIfam" id="TIGR04056">
    <property type="entry name" value="OMP_RagA_SusC"/>
    <property type="match status" value="1"/>
</dbReference>